<dbReference type="InterPro" id="IPR013154">
    <property type="entry name" value="ADH-like_N"/>
</dbReference>
<dbReference type="Gene3D" id="3.40.50.720">
    <property type="entry name" value="NAD(P)-binding Rossmann-like Domain"/>
    <property type="match status" value="1"/>
</dbReference>
<gene>
    <name evidence="8" type="ORF">H8R10_02350</name>
</gene>
<evidence type="ECO:0000256" key="5">
    <source>
        <dbReference type="ARBA" id="ARBA00023002"/>
    </source>
</evidence>
<dbReference type="InterPro" id="IPR002328">
    <property type="entry name" value="ADH_Zn_CS"/>
</dbReference>
<evidence type="ECO:0000256" key="3">
    <source>
        <dbReference type="ARBA" id="ARBA00022723"/>
    </source>
</evidence>
<dbReference type="SUPFAM" id="SSF50129">
    <property type="entry name" value="GroES-like"/>
    <property type="match status" value="1"/>
</dbReference>
<dbReference type="EMBL" id="JACRUO010000001">
    <property type="protein sequence ID" value="MBD3689075.1"/>
    <property type="molecule type" value="Genomic_DNA"/>
</dbReference>
<dbReference type="Gene3D" id="3.90.180.10">
    <property type="entry name" value="Medium-chain alcohol dehydrogenases, catalytic domain"/>
    <property type="match status" value="1"/>
</dbReference>
<dbReference type="SMART" id="SM00829">
    <property type="entry name" value="PKS_ER"/>
    <property type="match status" value="1"/>
</dbReference>
<dbReference type="RefSeq" id="WP_191071150.1">
    <property type="nucleotide sequence ID" value="NZ_CP060506.1"/>
</dbReference>
<protein>
    <submittedName>
        <fullName evidence="8">NAD(P)-dependent alcohol dehydrogenase</fullName>
    </submittedName>
</protein>
<dbReference type="InterPro" id="IPR045306">
    <property type="entry name" value="SDH-like"/>
</dbReference>
<evidence type="ECO:0000259" key="7">
    <source>
        <dbReference type="SMART" id="SM00829"/>
    </source>
</evidence>
<evidence type="ECO:0000256" key="1">
    <source>
        <dbReference type="ARBA" id="ARBA00001947"/>
    </source>
</evidence>
<name>A0A8I0KPN2_9ACTO</name>
<dbReference type="InterPro" id="IPR013149">
    <property type="entry name" value="ADH-like_C"/>
</dbReference>
<evidence type="ECO:0000256" key="6">
    <source>
        <dbReference type="RuleBase" id="RU361277"/>
    </source>
</evidence>
<evidence type="ECO:0000313" key="9">
    <source>
        <dbReference type="Proteomes" id="UP000627538"/>
    </source>
</evidence>
<organism evidence="8 9">
    <name type="scientific">Nanchangia anserum</name>
    <dbReference type="NCBI Taxonomy" id="2692125"/>
    <lineage>
        <taxon>Bacteria</taxon>
        <taxon>Bacillati</taxon>
        <taxon>Actinomycetota</taxon>
        <taxon>Actinomycetes</taxon>
        <taxon>Actinomycetales</taxon>
        <taxon>Actinomycetaceae</taxon>
        <taxon>Nanchangia</taxon>
    </lineage>
</organism>
<dbReference type="GO" id="GO:0016616">
    <property type="term" value="F:oxidoreductase activity, acting on the CH-OH group of donors, NAD or NADP as acceptor"/>
    <property type="evidence" value="ECO:0007669"/>
    <property type="project" value="InterPro"/>
</dbReference>
<evidence type="ECO:0000256" key="4">
    <source>
        <dbReference type="ARBA" id="ARBA00022833"/>
    </source>
</evidence>
<comment type="caution">
    <text evidence="8">The sequence shown here is derived from an EMBL/GenBank/DDBJ whole genome shotgun (WGS) entry which is preliminary data.</text>
</comment>
<keyword evidence="9" id="KW-1185">Reference proteome</keyword>
<comment type="cofactor">
    <cofactor evidence="1 6">
        <name>Zn(2+)</name>
        <dbReference type="ChEBI" id="CHEBI:29105"/>
    </cofactor>
</comment>
<accession>A0A8I0KPN2</accession>
<dbReference type="InterPro" id="IPR011032">
    <property type="entry name" value="GroES-like_sf"/>
</dbReference>
<feature type="domain" description="Enoyl reductase (ER)" evidence="7">
    <location>
        <begin position="14"/>
        <end position="340"/>
    </location>
</feature>
<dbReference type="CDD" id="cd05285">
    <property type="entry name" value="sorbitol_DH"/>
    <property type="match status" value="1"/>
</dbReference>
<evidence type="ECO:0000256" key="2">
    <source>
        <dbReference type="ARBA" id="ARBA00008072"/>
    </source>
</evidence>
<keyword evidence="4 6" id="KW-0862">Zinc</keyword>
<dbReference type="SUPFAM" id="SSF51735">
    <property type="entry name" value="NAD(P)-binding Rossmann-fold domains"/>
    <property type="match status" value="1"/>
</dbReference>
<dbReference type="PANTHER" id="PTHR43161">
    <property type="entry name" value="SORBITOL DEHYDROGENASE"/>
    <property type="match status" value="1"/>
</dbReference>
<sequence length="349" mass="36680">MSHTIKAAVLHSKGDLRIDTIPHPGQPGPGEVLIKMHTVGICGSDVHYYTHGRIGPYVVEEPMVLGHEGSGTVLAVGEGVTHLSPGQRVCMEPGIPNPRSRATLEGRYNIDPDVRFWATPPVDGCLAEEVIHPAAFTFALPDALSYAEGALIEPFAVAVHSATKAQIRPGDVAAVIGCGTIGILTALAALAGGASRVIVTDIADEKLALIAEVPGIITCNAATTSLSEVLDAHTGGWGPQVVCECSGASAPFSNLWELPAPGGTVVIVGIPTDDDVPYNITAAQARELRIENVFRYANVYPKAIDMAASPSLDLSRLVTTTFCFDDVVDAFDRGAQARPTDTKLQICFE</sequence>
<dbReference type="Pfam" id="PF00107">
    <property type="entry name" value="ADH_zinc_N"/>
    <property type="match status" value="1"/>
</dbReference>
<dbReference type="PANTHER" id="PTHR43161:SF9">
    <property type="entry name" value="SORBITOL DEHYDROGENASE"/>
    <property type="match status" value="1"/>
</dbReference>
<dbReference type="InterPro" id="IPR036291">
    <property type="entry name" value="NAD(P)-bd_dom_sf"/>
</dbReference>
<dbReference type="GO" id="GO:0008270">
    <property type="term" value="F:zinc ion binding"/>
    <property type="evidence" value="ECO:0007669"/>
    <property type="project" value="InterPro"/>
</dbReference>
<dbReference type="Pfam" id="PF08240">
    <property type="entry name" value="ADH_N"/>
    <property type="match status" value="1"/>
</dbReference>
<evidence type="ECO:0000313" key="8">
    <source>
        <dbReference type="EMBL" id="MBD3689075.1"/>
    </source>
</evidence>
<dbReference type="AlphaFoldDB" id="A0A8I0KPN2"/>
<comment type="similarity">
    <text evidence="2 6">Belongs to the zinc-containing alcohol dehydrogenase family.</text>
</comment>
<reference evidence="8 9" key="1">
    <citation type="submission" date="2020-08" db="EMBL/GenBank/DDBJ databases">
        <title>Winkia gen. nov., sp. nov., isolated from faeces of the Anser albifrons in China.</title>
        <authorList>
            <person name="Liu Q."/>
        </authorList>
    </citation>
    <scope>NUCLEOTIDE SEQUENCE [LARGE SCALE GENOMIC DNA]</scope>
    <source>
        <strain evidence="8 9">C62</strain>
    </source>
</reference>
<dbReference type="PROSITE" id="PS00059">
    <property type="entry name" value="ADH_ZINC"/>
    <property type="match status" value="1"/>
</dbReference>
<proteinExistence type="inferred from homology"/>
<keyword evidence="3 6" id="KW-0479">Metal-binding</keyword>
<keyword evidence="5" id="KW-0560">Oxidoreductase</keyword>
<dbReference type="Proteomes" id="UP000627538">
    <property type="component" value="Unassembled WGS sequence"/>
</dbReference>
<dbReference type="InterPro" id="IPR020843">
    <property type="entry name" value="ER"/>
</dbReference>